<dbReference type="EC" id="1.1.1.58" evidence="5"/>
<organism evidence="5 6">
    <name type="scientific">Janthinobacterium psychrotolerans</name>
    <dbReference type="NCBI Taxonomy" id="1747903"/>
    <lineage>
        <taxon>Bacteria</taxon>
        <taxon>Pseudomonadati</taxon>
        <taxon>Pseudomonadota</taxon>
        <taxon>Betaproteobacteria</taxon>
        <taxon>Burkholderiales</taxon>
        <taxon>Oxalobacteraceae</taxon>
        <taxon>Janthinobacterium</taxon>
    </lineage>
</organism>
<gene>
    <name evidence="5" type="ORF">ASR47_100980</name>
</gene>
<dbReference type="RefSeq" id="WP_065308034.1">
    <property type="nucleotide sequence ID" value="NZ_LOCQ01000054.1"/>
</dbReference>
<comment type="caution">
    <text evidence="5">The sequence shown here is derived from an EMBL/GenBank/DDBJ whole genome shotgun (WGS) entry which is preliminary data.</text>
</comment>
<name>A0A1A7C3G4_9BURK</name>
<keyword evidence="1 5" id="KW-0560">Oxidoreductase</keyword>
<dbReference type="AlphaFoldDB" id="A0A1A7C3G4"/>
<dbReference type="Pfam" id="PF01232">
    <property type="entry name" value="Mannitol_dh"/>
    <property type="match status" value="1"/>
</dbReference>
<dbReference type="OrthoDB" id="9768714at2"/>
<dbReference type="Gene3D" id="1.10.1040.10">
    <property type="entry name" value="N-(1-d-carboxylethyl)-l-norvaline Dehydrogenase, domain 2"/>
    <property type="match status" value="1"/>
</dbReference>
<dbReference type="InterPro" id="IPR036291">
    <property type="entry name" value="NAD(P)-bd_dom_sf"/>
</dbReference>
<evidence type="ECO:0000259" key="4">
    <source>
        <dbReference type="Pfam" id="PF08125"/>
    </source>
</evidence>
<dbReference type="STRING" id="1747903.ASR47_100980"/>
<reference evidence="5 6" key="1">
    <citation type="submission" date="2016-04" db="EMBL/GenBank/DDBJ databases">
        <title>Draft genome sequence of Janthinobacterium psychrotolerans sp. nov., isolated from freshwater sediments in Denmark.</title>
        <authorList>
            <person name="Gong X."/>
            <person name="Skrivergaard S."/>
            <person name="Korsgaard B.S."/>
            <person name="Schreiber L."/>
            <person name="Marshall I.P."/>
            <person name="Finster K."/>
            <person name="Schramm A."/>
        </authorList>
    </citation>
    <scope>NUCLEOTIDE SEQUENCE [LARGE SCALE GENOMIC DNA]</scope>
    <source>
        <strain evidence="5 6">S3-2</strain>
    </source>
</reference>
<dbReference type="PANTHER" id="PTHR30524">
    <property type="entry name" value="MANNITOL-1-PHOSPHATE 5-DEHYDROGENASE"/>
    <property type="match status" value="1"/>
</dbReference>
<evidence type="ECO:0000256" key="2">
    <source>
        <dbReference type="ARBA" id="ARBA00023027"/>
    </source>
</evidence>
<feature type="domain" description="Mannitol dehydrogenase N-terminal" evidence="3">
    <location>
        <begin position="7"/>
        <end position="226"/>
    </location>
</feature>
<dbReference type="SUPFAM" id="SSF48179">
    <property type="entry name" value="6-phosphogluconate dehydrogenase C-terminal domain-like"/>
    <property type="match status" value="1"/>
</dbReference>
<dbReference type="PATRIC" id="fig|1747903.4.peg.2847"/>
<dbReference type="GO" id="GO:0009026">
    <property type="term" value="F:tagaturonate reductase activity"/>
    <property type="evidence" value="ECO:0007669"/>
    <property type="project" value="UniProtKB-EC"/>
</dbReference>
<evidence type="ECO:0000259" key="3">
    <source>
        <dbReference type="Pfam" id="PF01232"/>
    </source>
</evidence>
<accession>A0A1A7C3G4</accession>
<dbReference type="Gene3D" id="3.40.50.720">
    <property type="entry name" value="NAD(P)-binding Rossmann-like Domain"/>
    <property type="match status" value="1"/>
</dbReference>
<evidence type="ECO:0000313" key="6">
    <source>
        <dbReference type="Proteomes" id="UP000092713"/>
    </source>
</evidence>
<dbReference type="PANTHER" id="PTHR30524:SF0">
    <property type="entry name" value="ALTRONATE OXIDOREDUCTASE-RELATED"/>
    <property type="match status" value="1"/>
</dbReference>
<evidence type="ECO:0000313" key="5">
    <source>
        <dbReference type="EMBL" id="OBV39265.1"/>
    </source>
</evidence>
<dbReference type="InterPro" id="IPR008927">
    <property type="entry name" value="6-PGluconate_DH-like_C_sf"/>
</dbReference>
<keyword evidence="2" id="KW-0520">NAD</keyword>
<keyword evidence="6" id="KW-1185">Reference proteome</keyword>
<feature type="domain" description="Mannitol dehydrogenase C-terminal" evidence="4">
    <location>
        <begin position="245"/>
        <end position="373"/>
    </location>
</feature>
<dbReference type="SUPFAM" id="SSF51735">
    <property type="entry name" value="NAD(P)-binding Rossmann-fold domains"/>
    <property type="match status" value="1"/>
</dbReference>
<sequence length="382" mass="41518">MSELNPILQFGTSRFLQAHADLFVSEAAQAGQALGNITIVQTTNSAQGAARVAAFRQSGGYPVRIRGWHDGAQVDDERRVHAVTQAWQTGSDWPQVRAAAVAARVILSNTGDSGYQLFEADHAGLVDGDVAPQSFPAKLLVLLRDRFLAGAEAVTIYPCELVVDNGTVLRALIVNLARQWQLDAAFITYLETGCVWINSLVDRIVSEPIEPIGAVAEPYALWAIEAQAGMVLPCSHPQLVVTASLREYEQRKLFLLNLGHTYLAQLWLERGSPASMTVRQAMQDGAMLAALESLWQDEVLPVFAAMGAREGAAAAAYLEQVKERFSNPFLAHRLADIAQNHGEKIRRRMAPVVALARQLGAGLAQPQLRAMIAPELQQGAQQ</sequence>
<dbReference type="Proteomes" id="UP000092713">
    <property type="component" value="Unassembled WGS sequence"/>
</dbReference>
<dbReference type="EMBL" id="LOCQ01000054">
    <property type="protein sequence ID" value="OBV39265.1"/>
    <property type="molecule type" value="Genomic_DNA"/>
</dbReference>
<evidence type="ECO:0000256" key="1">
    <source>
        <dbReference type="ARBA" id="ARBA00023002"/>
    </source>
</evidence>
<dbReference type="Pfam" id="PF08125">
    <property type="entry name" value="Mannitol_dh_C"/>
    <property type="match status" value="1"/>
</dbReference>
<dbReference type="InterPro" id="IPR013131">
    <property type="entry name" value="Mannitol_DH_N"/>
</dbReference>
<dbReference type="InterPro" id="IPR013118">
    <property type="entry name" value="Mannitol_DH_C"/>
</dbReference>
<proteinExistence type="predicted"/>
<protein>
    <submittedName>
        <fullName evidence="5">Tagaturonate reductase</fullName>
        <ecNumber evidence="5">1.1.1.58</ecNumber>
    </submittedName>
</protein>
<dbReference type="InterPro" id="IPR013328">
    <property type="entry name" value="6PGD_dom2"/>
</dbReference>